<evidence type="ECO:0000313" key="1">
    <source>
        <dbReference type="EMBL" id="MVW59210.1"/>
    </source>
</evidence>
<dbReference type="AlphaFoldDB" id="A0A7X3K6F8"/>
<organism evidence="1 2">
    <name type="scientific">Massilia cellulosiltytica</name>
    <dbReference type="NCBI Taxonomy" id="2683234"/>
    <lineage>
        <taxon>Bacteria</taxon>
        <taxon>Pseudomonadati</taxon>
        <taxon>Pseudomonadota</taxon>
        <taxon>Betaproteobacteria</taxon>
        <taxon>Burkholderiales</taxon>
        <taxon>Oxalobacteraceae</taxon>
        <taxon>Telluria group</taxon>
        <taxon>Massilia</taxon>
    </lineage>
</organism>
<keyword evidence="2" id="KW-1185">Reference proteome</keyword>
<gene>
    <name evidence="1" type="ORF">GPY61_04630</name>
</gene>
<name>A0A7X3K6F8_9BURK</name>
<evidence type="ECO:0000313" key="2">
    <source>
        <dbReference type="Proteomes" id="UP000443353"/>
    </source>
</evidence>
<protein>
    <submittedName>
        <fullName evidence="1">Uncharacterized protein</fullName>
    </submittedName>
</protein>
<comment type="caution">
    <text evidence="1">The sequence shown here is derived from an EMBL/GenBank/DDBJ whole genome shotgun (WGS) entry which is preliminary data.</text>
</comment>
<dbReference type="RefSeq" id="WP_156403921.1">
    <property type="nucleotide sequence ID" value="NZ_WSES01000001.1"/>
</dbReference>
<proteinExistence type="predicted"/>
<sequence>MKPAESVTAFQDFTASKGIDLNASTPREGIEAMLEFRAQAACVACSDDMLLYQWGSYDWGNGKYFELDITRQFIEAELEDDDAISQLSLTYKYQPSAELDALGTSNCWEDATPDFRRFILTSAPFISVADAKADQIDLRHSYV</sequence>
<accession>A0A7X3K6F8</accession>
<dbReference type="Proteomes" id="UP000443353">
    <property type="component" value="Unassembled WGS sequence"/>
</dbReference>
<dbReference type="EMBL" id="WSES01000001">
    <property type="protein sequence ID" value="MVW59210.1"/>
    <property type="molecule type" value="Genomic_DNA"/>
</dbReference>
<reference evidence="1 2" key="1">
    <citation type="submission" date="2019-12" db="EMBL/GenBank/DDBJ databases">
        <authorList>
            <person name="Li C."/>
            <person name="Zhao J."/>
        </authorList>
    </citation>
    <scope>NUCLEOTIDE SEQUENCE [LARGE SCALE GENOMIC DNA]</scope>
    <source>
        <strain evidence="1 2">NEAU-DD11</strain>
    </source>
</reference>